<dbReference type="EMBL" id="JAUSWA010000016">
    <property type="protein sequence ID" value="MDQ0494786.1"/>
    <property type="molecule type" value="Genomic_DNA"/>
</dbReference>
<protein>
    <submittedName>
        <fullName evidence="1">Uncharacterized protein</fullName>
    </submittedName>
</protein>
<evidence type="ECO:0000313" key="1">
    <source>
        <dbReference type="EMBL" id="MDQ0494786.1"/>
    </source>
</evidence>
<dbReference type="Proteomes" id="UP001242811">
    <property type="component" value="Unassembled WGS sequence"/>
</dbReference>
<proteinExistence type="predicted"/>
<accession>A0ABU0L2D7</accession>
<dbReference type="InterPro" id="IPR013762">
    <property type="entry name" value="Integrase-like_cat_sf"/>
</dbReference>
<comment type="caution">
    <text evidence="1">The sequence shown here is derived from an EMBL/GenBank/DDBJ whole genome shotgun (WGS) entry which is preliminary data.</text>
</comment>
<evidence type="ECO:0000313" key="2">
    <source>
        <dbReference type="Proteomes" id="UP001242811"/>
    </source>
</evidence>
<name>A0ABU0L2D7_9BACL</name>
<organism evidence="1 2">
    <name type="scientific">Paenibacillus brasilensis</name>
    <dbReference type="NCBI Taxonomy" id="128574"/>
    <lineage>
        <taxon>Bacteria</taxon>
        <taxon>Bacillati</taxon>
        <taxon>Bacillota</taxon>
        <taxon>Bacilli</taxon>
        <taxon>Bacillales</taxon>
        <taxon>Paenibacillaceae</taxon>
        <taxon>Paenibacillus</taxon>
    </lineage>
</organism>
<keyword evidence="2" id="KW-1185">Reference proteome</keyword>
<dbReference type="RefSeq" id="WP_152379057.1">
    <property type="nucleotide sequence ID" value="NZ_CP045298.1"/>
</dbReference>
<reference evidence="1 2" key="1">
    <citation type="submission" date="2023-07" db="EMBL/GenBank/DDBJ databases">
        <title>Genomic Encyclopedia of Type Strains, Phase IV (KMG-IV): sequencing the most valuable type-strain genomes for metagenomic binning, comparative biology and taxonomic classification.</title>
        <authorList>
            <person name="Goeker M."/>
        </authorList>
    </citation>
    <scope>NUCLEOTIDE SEQUENCE [LARGE SCALE GENOMIC DNA]</scope>
    <source>
        <strain evidence="1 2">DSM 14914</strain>
    </source>
</reference>
<gene>
    <name evidence="1" type="ORF">QOZ95_002953</name>
</gene>
<dbReference type="Gene3D" id="1.10.443.10">
    <property type="entry name" value="Intergrase catalytic core"/>
    <property type="match status" value="1"/>
</dbReference>
<sequence>MEQGTKSLSGIRSIDMTDGVIEVLKKHEERISKEKELAGEMYMDNDLVCCTNIGKPVFQNTLSRLKI</sequence>